<feature type="region of interest" description="Disordered" evidence="1">
    <location>
        <begin position="147"/>
        <end position="166"/>
    </location>
</feature>
<dbReference type="RefSeq" id="WP_153747021.1">
    <property type="nucleotide sequence ID" value="NZ_BAAADI010000014.1"/>
</dbReference>
<dbReference type="Proteomes" id="UP000466730">
    <property type="component" value="Unassembled WGS sequence"/>
</dbReference>
<protein>
    <submittedName>
        <fullName evidence="3">Uncharacterized protein</fullName>
    </submittedName>
</protein>
<dbReference type="OrthoDB" id="7833467at2"/>
<reference evidence="3 4" key="1">
    <citation type="submission" date="2019-11" db="EMBL/GenBank/DDBJ databases">
        <title>Draft Whole-Genome sequence of the marine photosynthetic bacterium Rhodovulum strictum DSM 11289.</title>
        <authorList>
            <person name="Kyndt J.A."/>
            <person name="Meyer T.E."/>
        </authorList>
    </citation>
    <scope>NUCLEOTIDE SEQUENCE [LARGE SCALE GENOMIC DNA]</scope>
    <source>
        <strain evidence="3 4">DSM 11289</strain>
    </source>
</reference>
<feature type="transmembrane region" description="Helical" evidence="2">
    <location>
        <begin position="61"/>
        <end position="82"/>
    </location>
</feature>
<dbReference type="EMBL" id="WJPO01000002">
    <property type="protein sequence ID" value="MRH19696.1"/>
    <property type="molecule type" value="Genomic_DNA"/>
</dbReference>
<proteinExistence type="predicted"/>
<name>A0A844AZZ7_9RHOB</name>
<keyword evidence="2" id="KW-0812">Transmembrane</keyword>
<evidence type="ECO:0000313" key="3">
    <source>
        <dbReference type="EMBL" id="MRH19696.1"/>
    </source>
</evidence>
<keyword evidence="2" id="KW-1133">Transmembrane helix</keyword>
<dbReference type="AlphaFoldDB" id="A0A844AZZ7"/>
<keyword evidence="2" id="KW-0472">Membrane</keyword>
<feature type="transmembrane region" description="Helical" evidence="2">
    <location>
        <begin position="29"/>
        <end position="49"/>
    </location>
</feature>
<keyword evidence="4" id="KW-1185">Reference proteome</keyword>
<evidence type="ECO:0000313" key="4">
    <source>
        <dbReference type="Proteomes" id="UP000466730"/>
    </source>
</evidence>
<gene>
    <name evidence="3" type="ORF">GH815_01725</name>
</gene>
<organism evidence="3 4">
    <name type="scientific">Rhodovulum strictum</name>
    <dbReference type="NCBI Taxonomy" id="58314"/>
    <lineage>
        <taxon>Bacteria</taxon>
        <taxon>Pseudomonadati</taxon>
        <taxon>Pseudomonadota</taxon>
        <taxon>Alphaproteobacteria</taxon>
        <taxon>Rhodobacterales</taxon>
        <taxon>Paracoccaceae</taxon>
        <taxon>Rhodovulum</taxon>
    </lineage>
</organism>
<evidence type="ECO:0000256" key="2">
    <source>
        <dbReference type="SAM" id="Phobius"/>
    </source>
</evidence>
<evidence type="ECO:0000256" key="1">
    <source>
        <dbReference type="SAM" id="MobiDB-lite"/>
    </source>
</evidence>
<comment type="caution">
    <text evidence="3">The sequence shown here is derived from an EMBL/GenBank/DDBJ whole genome shotgun (WGS) entry which is preliminary data.</text>
</comment>
<sequence>MAGKKQGTPFEMGFFTRPGREAGMTRADIVAAALSVLWLAVAGLVLAFGRRADGGGDLSGIVLLLLAVVTPLALIWVGAATIRSARILREDSARLNAALDALRQSQIQQQRAGGTDLRPTLERRIEEIAEAQRKTETVVATFVSTRAREAAAEPHPAPPPQPEAQPSLALGATAETLQPPLEKREFIRALNFPETTEDRDGFRALRRALDDRMAAKLIRSAQDVLTLLSQEGIYMDDLTPDRARPEIWRRFAQGERGAGVSALGGVRDRSCLALTAARMKQDPVFRDVAHHFLRQFDRILTEFEPDATDQELSDLAETRTARAFMLLGRVTGMFG</sequence>
<accession>A0A844AZZ7</accession>